<organism evidence="1 2">
    <name type="scientific">Xylaria flabelliformis</name>
    <dbReference type="NCBI Taxonomy" id="2512241"/>
    <lineage>
        <taxon>Eukaryota</taxon>
        <taxon>Fungi</taxon>
        <taxon>Dikarya</taxon>
        <taxon>Ascomycota</taxon>
        <taxon>Pezizomycotina</taxon>
        <taxon>Sordariomycetes</taxon>
        <taxon>Xylariomycetidae</taxon>
        <taxon>Xylariales</taxon>
        <taxon>Xylariaceae</taxon>
        <taxon>Xylaria</taxon>
    </lineage>
</organism>
<dbReference type="AlphaFoldDB" id="A0A553I3P7"/>
<evidence type="ECO:0000313" key="2">
    <source>
        <dbReference type="Proteomes" id="UP000319160"/>
    </source>
</evidence>
<evidence type="ECO:0000313" key="1">
    <source>
        <dbReference type="EMBL" id="TRX94821.1"/>
    </source>
</evidence>
<comment type="caution">
    <text evidence="1">The sequence shown here is derived from an EMBL/GenBank/DDBJ whole genome shotgun (WGS) entry which is preliminary data.</text>
</comment>
<protein>
    <submittedName>
        <fullName evidence="1">Uncharacterized protein</fullName>
    </submittedName>
</protein>
<accession>A0A553I3P7</accession>
<reference evidence="2" key="1">
    <citation type="submission" date="2019-06" db="EMBL/GenBank/DDBJ databases">
        <title>Draft genome sequence of the griseofulvin-producing fungus Xylaria cubensis strain G536.</title>
        <authorList>
            <person name="Mead M.E."/>
            <person name="Raja H.A."/>
            <person name="Steenwyk J.L."/>
            <person name="Knowles S.L."/>
            <person name="Oberlies N.H."/>
            <person name="Rokas A."/>
        </authorList>
    </citation>
    <scope>NUCLEOTIDE SEQUENCE [LARGE SCALE GENOMIC DNA]</scope>
    <source>
        <strain evidence="2">G536</strain>
    </source>
</reference>
<dbReference type="EMBL" id="VFLP01000019">
    <property type="protein sequence ID" value="TRX94821.1"/>
    <property type="molecule type" value="Genomic_DNA"/>
</dbReference>
<sequence length="70" mass="7787">MFPESTSFMQVNPGMSGTKCWDRHDMGIGTPRIALELENDLPYAPTKDQHYTLGSNLGHPNDLLSVLPSR</sequence>
<gene>
    <name evidence="1" type="ORF">FHL15_004282</name>
</gene>
<keyword evidence="2" id="KW-1185">Reference proteome</keyword>
<proteinExistence type="predicted"/>
<name>A0A553I3P7_9PEZI</name>
<dbReference type="Proteomes" id="UP000319160">
    <property type="component" value="Unassembled WGS sequence"/>
</dbReference>